<evidence type="ECO:0000256" key="2">
    <source>
        <dbReference type="ARBA" id="ARBA00007262"/>
    </source>
</evidence>
<accession>A0A9D3Y4H6</accession>
<comment type="caution">
    <text evidence="6">The sequence shown here is derived from an EMBL/GenBank/DDBJ whole genome shotgun (WGS) entry which is preliminary data.</text>
</comment>
<gene>
    <name evidence="6" type="ORF">DPMN_081193</name>
</gene>
<sequence length="89" mass="8608">MPLVKLSIAVGLAAVVSAPAVLYAVGFTGAGVAAGSIAAANQGPAVAAGSWFASAQSAGAAGLSWWTKTAIFGGVASATQFATSYFRSK</sequence>
<dbReference type="Pfam" id="PF06140">
    <property type="entry name" value="Ifi-6-16"/>
    <property type="match status" value="1"/>
</dbReference>
<name>A0A9D3Y4H6_DREPO</name>
<reference evidence="6" key="1">
    <citation type="journal article" date="2019" name="bioRxiv">
        <title>The Genome of the Zebra Mussel, Dreissena polymorpha: A Resource for Invasive Species Research.</title>
        <authorList>
            <person name="McCartney M.A."/>
            <person name="Auch B."/>
            <person name="Kono T."/>
            <person name="Mallez S."/>
            <person name="Zhang Y."/>
            <person name="Obille A."/>
            <person name="Becker A."/>
            <person name="Abrahante J.E."/>
            <person name="Garbe J."/>
            <person name="Badalamenti J.P."/>
            <person name="Herman A."/>
            <person name="Mangelson H."/>
            <person name="Liachko I."/>
            <person name="Sullivan S."/>
            <person name="Sone E.D."/>
            <person name="Koren S."/>
            <person name="Silverstein K.A.T."/>
            <person name="Beckman K.B."/>
            <person name="Gohl D.M."/>
        </authorList>
    </citation>
    <scope>NUCLEOTIDE SEQUENCE</scope>
    <source>
        <strain evidence="6">Duluth1</strain>
        <tissue evidence="6">Whole animal</tissue>
    </source>
</reference>
<keyword evidence="7" id="KW-1185">Reference proteome</keyword>
<evidence type="ECO:0000313" key="7">
    <source>
        <dbReference type="Proteomes" id="UP000828390"/>
    </source>
</evidence>
<dbReference type="PANTHER" id="PTHR16932">
    <property type="entry name" value="INTERFERON ALPHA-INDUCIBLE PROTEIN 27"/>
    <property type="match status" value="1"/>
</dbReference>
<keyword evidence="3" id="KW-0812">Transmembrane</keyword>
<keyword evidence="5" id="KW-0472">Membrane</keyword>
<evidence type="ECO:0000256" key="1">
    <source>
        <dbReference type="ARBA" id="ARBA00004141"/>
    </source>
</evidence>
<dbReference type="Proteomes" id="UP000828390">
    <property type="component" value="Unassembled WGS sequence"/>
</dbReference>
<keyword evidence="4" id="KW-1133">Transmembrane helix</keyword>
<dbReference type="InterPro" id="IPR038213">
    <property type="entry name" value="IFI6/IFI27-like_sf"/>
</dbReference>
<organism evidence="6 7">
    <name type="scientific">Dreissena polymorpha</name>
    <name type="common">Zebra mussel</name>
    <name type="synonym">Mytilus polymorpha</name>
    <dbReference type="NCBI Taxonomy" id="45954"/>
    <lineage>
        <taxon>Eukaryota</taxon>
        <taxon>Metazoa</taxon>
        <taxon>Spiralia</taxon>
        <taxon>Lophotrochozoa</taxon>
        <taxon>Mollusca</taxon>
        <taxon>Bivalvia</taxon>
        <taxon>Autobranchia</taxon>
        <taxon>Heteroconchia</taxon>
        <taxon>Euheterodonta</taxon>
        <taxon>Imparidentia</taxon>
        <taxon>Neoheterodontei</taxon>
        <taxon>Myida</taxon>
        <taxon>Dreissenoidea</taxon>
        <taxon>Dreissenidae</taxon>
        <taxon>Dreissena</taxon>
    </lineage>
</organism>
<comment type="subcellular location">
    <subcellularLocation>
        <location evidence="1">Membrane</location>
        <topology evidence="1">Multi-pass membrane protein</topology>
    </subcellularLocation>
</comment>
<dbReference type="InterPro" id="IPR009311">
    <property type="entry name" value="IFI6/IFI27-like"/>
</dbReference>
<comment type="similarity">
    <text evidence="2">Belongs to the IFI6/IFI27 family.</text>
</comment>
<protein>
    <submittedName>
        <fullName evidence="6">Uncharacterized protein</fullName>
    </submittedName>
</protein>
<proteinExistence type="inferred from homology"/>
<dbReference type="PANTHER" id="PTHR16932:SF18">
    <property type="entry name" value="INTERFERON, ALPHA-INDUCIBLE PROTEIN 27-LIKE 2"/>
    <property type="match status" value="1"/>
</dbReference>
<evidence type="ECO:0000313" key="6">
    <source>
        <dbReference type="EMBL" id="KAH3693753.1"/>
    </source>
</evidence>
<dbReference type="Gene3D" id="6.10.110.10">
    <property type="match status" value="1"/>
</dbReference>
<dbReference type="GO" id="GO:0016020">
    <property type="term" value="C:membrane"/>
    <property type="evidence" value="ECO:0007669"/>
    <property type="project" value="UniProtKB-SubCell"/>
</dbReference>
<dbReference type="EMBL" id="JAIWYP010000016">
    <property type="protein sequence ID" value="KAH3693753.1"/>
    <property type="molecule type" value="Genomic_DNA"/>
</dbReference>
<dbReference type="AlphaFoldDB" id="A0A9D3Y4H6"/>
<reference evidence="6" key="2">
    <citation type="submission" date="2020-11" db="EMBL/GenBank/DDBJ databases">
        <authorList>
            <person name="McCartney M.A."/>
            <person name="Auch B."/>
            <person name="Kono T."/>
            <person name="Mallez S."/>
            <person name="Becker A."/>
            <person name="Gohl D.M."/>
            <person name="Silverstein K.A.T."/>
            <person name="Koren S."/>
            <person name="Bechman K.B."/>
            <person name="Herman A."/>
            <person name="Abrahante J.E."/>
            <person name="Garbe J."/>
        </authorList>
    </citation>
    <scope>NUCLEOTIDE SEQUENCE</scope>
    <source>
        <strain evidence="6">Duluth1</strain>
        <tissue evidence="6">Whole animal</tissue>
    </source>
</reference>
<evidence type="ECO:0000256" key="5">
    <source>
        <dbReference type="ARBA" id="ARBA00023136"/>
    </source>
</evidence>
<evidence type="ECO:0000256" key="4">
    <source>
        <dbReference type="ARBA" id="ARBA00022989"/>
    </source>
</evidence>
<evidence type="ECO:0000256" key="3">
    <source>
        <dbReference type="ARBA" id="ARBA00022692"/>
    </source>
</evidence>